<keyword evidence="1" id="KW-0328">Glycosyltransferase</keyword>
<keyword evidence="8" id="KW-1185">Reference proteome</keyword>
<dbReference type="Pfam" id="PF00534">
    <property type="entry name" value="Glycos_transf_1"/>
    <property type="match status" value="1"/>
</dbReference>
<evidence type="ECO:0000256" key="1">
    <source>
        <dbReference type="ARBA" id="ARBA00022676"/>
    </source>
</evidence>
<dbReference type="AlphaFoldDB" id="A0A2T0UHF7"/>
<dbReference type="InterPro" id="IPR050194">
    <property type="entry name" value="Glycosyltransferase_grp1"/>
</dbReference>
<dbReference type="RefSeq" id="WP_106365298.1">
    <property type="nucleotide sequence ID" value="NZ_PVTJ01000007.1"/>
</dbReference>
<dbReference type="EMBL" id="PVTJ01000007">
    <property type="protein sequence ID" value="PRY57298.1"/>
    <property type="molecule type" value="Genomic_DNA"/>
</dbReference>
<evidence type="ECO:0000259" key="5">
    <source>
        <dbReference type="Pfam" id="PF00534"/>
    </source>
</evidence>
<feature type="transmembrane region" description="Helical" evidence="3">
    <location>
        <begin position="98"/>
        <end position="120"/>
    </location>
</feature>
<dbReference type="InterPro" id="IPR028098">
    <property type="entry name" value="Glyco_trans_4-like_N"/>
</dbReference>
<dbReference type="Pfam" id="PF13439">
    <property type="entry name" value="Glyco_transf_4"/>
    <property type="match status" value="1"/>
</dbReference>
<evidence type="ECO:0000313" key="7">
    <source>
        <dbReference type="EMBL" id="PRY57298.1"/>
    </source>
</evidence>
<dbReference type="PANTHER" id="PTHR45947">
    <property type="entry name" value="SULFOQUINOVOSYL TRANSFERASE SQD2"/>
    <property type="match status" value="1"/>
</dbReference>
<gene>
    <name evidence="7" type="ORF">B0I28_107146</name>
</gene>
<dbReference type="GO" id="GO:1901137">
    <property type="term" value="P:carbohydrate derivative biosynthetic process"/>
    <property type="evidence" value="ECO:0007669"/>
    <property type="project" value="UniProtKB-ARBA"/>
</dbReference>
<protein>
    <submittedName>
        <fullName evidence="7">Glycosyltransferase involved in cell wall biosynthesis</fullName>
    </submittedName>
</protein>
<dbReference type="OrthoDB" id="9802525at2"/>
<keyword evidence="3" id="KW-0472">Membrane</keyword>
<evidence type="ECO:0000256" key="4">
    <source>
        <dbReference type="SAM" id="SignalP"/>
    </source>
</evidence>
<feature type="transmembrane region" description="Helical" evidence="3">
    <location>
        <begin position="217"/>
        <end position="237"/>
    </location>
</feature>
<feature type="transmembrane region" description="Helical" evidence="3">
    <location>
        <begin position="157"/>
        <end position="180"/>
    </location>
</feature>
<proteinExistence type="predicted"/>
<evidence type="ECO:0000256" key="3">
    <source>
        <dbReference type="SAM" id="Phobius"/>
    </source>
</evidence>
<evidence type="ECO:0000256" key="2">
    <source>
        <dbReference type="ARBA" id="ARBA00022679"/>
    </source>
</evidence>
<keyword evidence="3" id="KW-1133">Transmembrane helix</keyword>
<accession>A0A2T0UHF7</accession>
<keyword evidence="4" id="KW-0732">Signal</keyword>
<sequence length="679" mass="70363">MLILAIVLAAVGACCLAGAACLQHGAVTQSTSGPELRLSAVRTILSTPSWYLGNGLVVLGAGLHIIAITLAPIAVVQPVGMIALVLTVVFTGTALTRSVIAALTLSTVGIAALIALSAMGTSTVVSAPDIAAAQWALPAAAAVCAVAFAVKGRMRCLLLAVAAAVLFGLTSALVRAVAVAPLAPEQIALIIAEAAAAALAGAWLVHQAYAAGSAATVVGALTIVDPLVAVLIGAFAYGETASGTLAAMAAPAAAAAAGLLMLARALPPREAAAAARRRTGEGPLRIAITADTYWPDVNGAANFAHRLASGLAGRGHDVHVICPSTRNEPFTETVGGVTVHRIGAVRTPFHPDFRFCPPWRAAKAVPELLAEIDPDVVHTQAHFIVGRAAVRAATAAGIPVVATNHFMPENLLGFGPLPRWSHRLAARLAWRDLARVYDRATVCTTPTLRAAQILERNGLDRPVMAISCGIDRARYTGGSVERAAAPTLLFVGRLEAEKNVDELLEAAALLPADVRVEIVGDGSVRPRLEALAARLGIADRVVFHGFVSDDEVVQAYRRCDVFCMPGTAELQSIATMEAMAAGKPVVAADAMALPHLVHPGRNGWLFTPTDTDDFAKRIAAILDDEPTRAAMGEASLEMIASHDLESTLAEYERVYLDIAAPGLSELRAAKPEHAVLSAR</sequence>
<feature type="transmembrane region" description="Helical" evidence="3">
    <location>
        <begin position="186"/>
        <end position="205"/>
    </location>
</feature>
<feature type="chain" id="PRO_5015399396" evidence="4">
    <location>
        <begin position="20"/>
        <end position="679"/>
    </location>
</feature>
<dbReference type="GO" id="GO:0016757">
    <property type="term" value="F:glycosyltransferase activity"/>
    <property type="evidence" value="ECO:0007669"/>
    <property type="project" value="UniProtKB-KW"/>
</dbReference>
<dbReference type="Gene3D" id="3.40.50.2000">
    <property type="entry name" value="Glycogen Phosphorylase B"/>
    <property type="match status" value="2"/>
</dbReference>
<evidence type="ECO:0000313" key="8">
    <source>
        <dbReference type="Proteomes" id="UP000238176"/>
    </source>
</evidence>
<comment type="caution">
    <text evidence="7">The sequence shown here is derived from an EMBL/GenBank/DDBJ whole genome shotgun (WGS) entry which is preliminary data.</text>
</comment>
<name>A0A2T0UHF7_9ACTN</name>
<reference evidence="7 8" key="1">
    <citation type="submission" date="2018-03" db="EMBL/GenBank/DDBJ databases">
        <title>Genomic Encyclopedia of Type Strains, Phase III (KMG-III): the genomes of soil and plant-associated and newly described type strains.</title>
        <authorList>
            <person name="Whitman W."/>
        </authorList>
    </citation>
    <scope>NUCLEOTIDE SEQUENCE [LARGE SCALE GENOMIC DNA]</scope>
    <source>
        <strain evidence="7 8">CGMCC 4.7067</strain>
    </source>
</reference>
<dbReference type="Proteomes" id="UP000238176">
    <property type="component" value="Unassembled WGS sequence"/>
</dbReference>
<dbReference type="InterPro" id="IPR001296">
    <property type="entry name" value="Glyco_trans_1"/>
</dbReference>
<feature type="transmembrane region" description="Helical" evidence="3">
    <location>
        <begin position="56"/>
        <end position="86"/>
    </location>
</feature>
<feature type="transmembrane region" description="Helical" evidence="3">
    <location>
        <begin position="243"/>
        <end position="263"/>
    </location>
</feature>
<dbReference type="PANTHER" id="PTHR45947:SF3">
    <property type="entry name" value="SULFOQUINOVOSYL TRANSFERASE SQD2"/>
    <property type="match status" value="1"/>
</dbReference>
<evidence type="ECO:0000259" key="6">
    <source>
        <dbReference type="Pfam" id="PF13439"/>
    </source>
</evidence>
<feature type="domain" description="Glycosyltransferase subfamily 4-like N-terminal" evidence="6">
    <location>
        <begin position="297"/>
        <end position="474"/>
    </location>
</feature>
<feature type="domain" description="Glycosyl transferase family 1" evidence="5">
    <location>
        <begin position="485"/>
        <end position="635"/>
    </location>
</feature>
<keyword evidence="2 7" id="KW-0808">Transferase</keyword>
<feature type="signal peptide" evidence="4">
    <location>
        <begin position="1"/>
        <end position="19"/>
    </location>
</feature>
<organism evidence="7 8">
    <name type="scientific">Glycomyces artemisiae</name>
    <dbReference type="NCBI Taxonomy" id="1076443"/>
    <lineage>
        <taxon>Bacteria</taxon>
        <taxon>Bacillati</taxon>
        <taxon>Actinomycetota</taxon>
        <taxon>Actinomycetes</taxon>
        <taxon>Glycomycetales</taxon>
        <taxon>Glycomycetaceae</taxon>
        <taxon>Glycomyces</taxon>
    </lineage>
</organism>
<feature type="transmembrane region" description="Helical" evidence="3">
    <location>
        <begin position="132"/>
        <end position="150"/>
    </location>
</feature>
<keyword evidence="3" id="KW-0812">Transmembrane</keyword>
<dbReference type="SUPFAM" id="SSF53756">
    <property type="entry name" value="UDP-Glycosyltransferase/glycogen phosphorylase"/>
    <property type="match status" value="1"/>
</dbReference>